<keyword evidence="3" id="KW-1185">Reference proteome</keyword>
<sequence length="383" mass="42790">MISSDHETILYPSTDASLVPDISTDIRNAAYAICTGAYQSLGTKPHTCEYVHIYLPLALSSMNGEPEHMDYFLPSKYSITYKRTWKRRNSTPIETVKTKTTGAVRTVAREARPNHHSVLYVPESYSNSYSASYSTTVSPVGPVSSNSSSLSLQNPRYRPYPNYANPNPNLNPPAPSRAPQNPTMHLPTSLNFPSITRPRLITSQSFTISPAKPRIPNITARTPDPTPSRRSSVSEDPDPPIPLLLSQVFFLLQSLVPPQALQLRQDHLPGLISHFTLLLSPTAEPTAKQLSDALFGLYDLWEAVMPVLVRTPKVNAELDRLMRKLGVLRTVLRERSYWSWECYYCLDFAEAGGVEGVRRDMLGCLDGWEVGVLRGRMPGGWCW</sequence>
<feature type="region of interest" description="Disordered" evidence="1">
    <location>
        <begin position="136"/>
        <end position="193"/>
    </location>
</feature>
<dbReference type="AlphaFoldDB" id="A0A3N4HYG3"/>
<feature type="compositionally biased region" description="Low complexity" evidence="1">
    <location>
        <begin position="136"/>
        <end position="168"/>
    </location>
</feature>
<proteinExistence type="predicted"/>
<reference evidence="2 3" key="1">
    <citation type="journal article" date="2018" name="Nat. Ecol. Evol.">
        <title>Pezizomycetes genomes reveal the molecular basis of ectomycorrhizal truffle lifestyle.</title>
        <authorList>
            <person name="Murat C."/>
            <person name="Payen T."/>
            <person name="Noel B."/>
            <person name="Kuo A."/>
            <person name="Morin E."/>
            <person name="Chen J."/>
            <person name="Kohler A."/>
            <person name="Krizsan K."/>
            <person name="Balestrini R."/>
            <person name="Da Silva C."/>
            <person name="Montanini B."/>
            <person name="Hainaut M."/>
            <person name="Levati E."/>
            <person name="Barry K.W."/>
            <person name="Belfiori B."/>
            <person name="Cichocki N."/>
            <person name="Clum A."/>
            <person name="Dockter R.B."/>
            <person name="Fauchery L."/>
            <person name="Guy J."/>
            <person name="Iotti M."/>
            <person name="Le Tacon F."/>
            <person name="Lindquist E.A."/>
            <person name="Lipzen A."/>
            <person name="Malagnac F."/>
            <person name="Mello A."/>
            <person name="Molinier V."/>
            <person name="Miyauchi S."/>
            <person name="Poulain J."/>
            <person name="Riccioni C."/>
            <person name="Rubini A."/>
            <person name="Sitrit Y."/>
            <person name="Splivallo R."/>
            <person name="Traeger S."/>
            <person name="Wang M."/>
            <person name="Zifcakova L."/>
            <person name="Wipf D."/>
            <person name="Zambonelli A."/>
            <person name="Paolocci F."/>
            <person name="Nowrousian M."/>
            <person name="Ottonello S."/>
            <person name="Baldrian P."/>
            <person name="Spatafora J.W."/>
            <person name="Henrissat B."/>
            <person name="Nagy L.G."/>
            <person name="Aury J.M."/>
            <person name="Wincker P."/>
            <person name="Grigoriev I.V."/>
            <person name="Bonfante P."/>
            <person name="Martin F.M."/>
        </authorList>
    </citation>
    <scope>NUCLEOTIDE SEQUENCE [LARGE SCALE GENOMIC DNA]</scope>
    <source>
        <strain evidence="2 3">RN42</strain>
    </source>
</reference>
<evidence type="ECO:0000256" key="1">
    <source>
        <dbReference type="SAM" id="MobiDB-lite"/>
    </source>
</evidence>
<protein>
    <submittedName>
        <fullName evidence="2">Uncharacterized protein</fullName>
    </submittedName>
</protein>
<evidence type="ECO:0000313" key="3">
    <source>
        <dbReference type="Proteomes" id="UP000275078"/>
    </source>
</evidence>
<accession>A0A3N4HYG3</accession>
<dbReference type="EMBL" id="ML119733">
    <property type="protein sequence ID" value="RPA77001.1"/>
    <property type="molecule type" value="Genomic_DNA"/>
</dbReference>
<organism evidence="2 3">
    <name type="scientific">Ascobolus immersus RN42</name>
    <dbReference type="NCBI Taxonomy" id="1160509"/>
    <lineage>
        <taxon>Eukaryota</taxon>
        <taxon>Fungi</taxon>
        <taxon>Dikarya</taxon>
        <taxon>Ascomycota</taxon>
        <taxon>Pezizomycotina</taxon>
        <taxon>Pezizomycetes</taxon>
        <taxon>Pezizales</taxon>
        <taxon>Ascobolaceae</taxon>
        <taxon>Ascobolus</taxon>
    </lineage>
</organism>
<name>A0A3N4HYG3_ASCIM</name>
<evidence type="ECO:0000313" key="2">
    <source>
        <dbReference type="EMBL" id="RPA77001.1"/>
    </source>
</evidence>
<gene>
    <name evidence="2" type="ORF">BJ508DRAFT_175384</name>
</gene>
<feature type="region of interest" description="Disordered" evidence="1">
    <location>
        <begin position="210"/>
        <end position="238"/>
    </location>
</feature>
<feature type="compositionally biased region" description="Polar residues" evidence="1">
    <location>
        <begin position="180"/>
        <end position="193"/>
    </location>
</feature>
<dbReference type="Proteomes" id="UP000275078">
    <property type="component" value="Unassembled WGS sequence"/>
</dbReference>